<keyword evidence="2" id="KW-1185">Reference proteome</keyword>
<accession>A0A445DUU7</accession>
<dbReference type="AlphaFoldDB" id="A0A445DUU7"/>
<gene>
    <name evidence="1" type="ORF">Ahy_A03g013176</name>
</gene>
<reference evidence="1 2" key="1">
    <citation type="submission" date="2019-01" db="EMBL/GenBank/DDBJ databases">
        <title>Sequencing of cultivated peanut Arachis hypogaea provides insights into genome evolution and oil improvement.</title>
        <authorList>
            <person name="Chen X."/>
        </authorList>
    </citation>
    <scope>NUCLEOTIDE SEQUENCE [LARGE SCALE GENOMIC DNA]</scope>
    <source>
        <strain evidence="2">cv. Fuhuasheng</strain>
        <tissue evidence="1">Leaves</tissue>
    </source>
</reference>
<evidence type="ECO:0000313" key="2">
    <source>
        <dbReference type="Proteomes" id="UP000289738"/>
    </source>
</evidence>
<name>A0A445DUU7_ARAHY</name>
<dbReference type="Proteomes" id="UP000289738">
    <property type="component" value="Chromosome A03"/>
</dbReference>
<evidence type="ECO:0000313" key="1">
    <source>
        <dbReference type="EMBL" id="RYR66972.1"/>
    </source>
</evidence>
<sequence length="58" mass="6463">MCLHKIGLDTSCGSANCKLIHSALAQPRGKRKEKRKRKGAVQRRVVIGSFELKPESED</sequence>
<organism evidence="1 2">
    <name type="scientific">Arachis hypogaea</name>
    <name type="common">Peanut</name>
    <dbReference type="NCBI Taxonomy" id="3818"/>
    <lineage>
        <taxon>Eukaryota</taxon>
        <taxon>Viridiplantae</taxon>
        <taxon>Streptophyta</taxon>
        <taxon>Embryophyta</taxon>
        <taxon>Tracheophyta</taxon>
        <taxon>Spermatophyta</taxon>
        <taxon>Magnoliopsida</taxon>
        <taxon>eudicotyledons</taxon>
        <taxon>Gunneridae</taxon>
        <taxon>Pentapetalae</taxon>
        <taxon>rosids</taxon>
        <taxon>fabids</taxon>
        <taxon>Fabales</taxon>
        <taxon>Fabaceae</taxon>
        <taxon>Papilionoideae</taxon>
        <taxon>50 kb inversion clade</taxon>
        <taxon>dalbergioids sensu lato</taxon>
        <taxon>Dalbergieae</taxon>
        <taxon>Pterocarpus clade</taxon>
        <taxon>Arachis</taxon>
    </lineage>
</organism>
<protein>
    <submittedName>
        <fullName evidence="1">Uncharacterized protein</fullName>
    </submittedName>
</protein>
<dbReference type="EMBL" id="SDMP01000003">
    <property type="protein sequence ID" value="RYR66972.1"/>
    <property type="molecule type" value="Genomic_DNA"/>
</dbReference>
<proteinExistence type="predicted"/>
<comment type="caution">
    <text evidence="1">The sequence shown here is derived from an EMBL/GenBank/DDBJ whole genome shotgun (WGS) entry which is preliminary data.</text>
</comment>